<dbReference type="AlphaFoldDB" id="A0A2G1MFZ8"/>
<dbReference type="Proteomes" id="UP000221860">
    <property type="component" value="Unassembled WGS sequence"/>
</dbReference>
<dbReference type="SUPFAM" id="SSF47384">
    <property type="entry name" value="Homodimeric domain of signal transducing histidine kinase"/>
    <property type="match status" value="1"/>
</dbReference>
<keyword evidence="9" id="KW-0902">Two-component regulatory system</keyword>
<dbReference type="InterPro" id="IPR004358">
    <property type="entry name" value="Sig_transdc_His_kin-like_C"/>
</dbReference>
<dbReference type="EMBL" id="NQWH01000013">
    <property type="protein sequence ID" value="PHP27607.1"/>
    <property type="molecule type" value="Genomic_DNA"/>
</dbReference>
<evidence type="ECO:0000313" key="15">
    <source>
        <dbReference type="Proteomes" id="UP000221860"/>
    </source>
</evidence>
<dbReference type="Pfam" id="PF02518">
    <property type="entry name" value="HATPase_c"/>
    <property type="match status" value="1"/>
</dbReference>
<keyword evidence="7 14" id="KW-0418">Kinase</keyword>
<evidence type="ECO:0000256" key="10">
    <source>
        <dbReference type="ARBA" id="ARBA00023136"/>
    </source>
</evidence>
<dbReference type="PROSITE" id="PS50885">
    <property type="entry name" value="HAMP"/>
    <property type="match status" value="1"/>
</dbReference>
<keyword evidence="4" id="KW-0597">Phosphoprotein</keyword>
<dbReference type="InterPro" id="IPR050428">
    <property type="entry name" value="TCS_sensor_his_kinase"/>
</dbReference>
<name>A0A2G1MFZ8_9RHOB</name>
<dbReference type="GO" id="GO:0000155">
    <property type="term" value="F:phosphorelay sensor kinase activity"/>
    <property type="evidence" value="ECO:0007669"/>
    <property type="project" value="InterPro"/>
</dbReference>
<dbReference type="InterPro" id="IPR003594">
    <property type="entry name" value="HATPase_dom"/>
</dbReference>
<evidence type="ECO:0000256" key="9">
    <source>
        <dbReference type="ARBA" id="ARBA00023012"/>
    </source>
</evidence>
<evidence type="ECO:0000256" key="1">
    <source>
        <dbReference type="ARBA" id="ARBA00000085"/>
    </source>
</evidence>
<dbReference type="PROSITE" id="PS50109">
    <property type="entry name" value="HIS_KIN"/>
    <property type="match status" value="1"/>
</dbReference>
<dbReference type="Pfam" id="PF08521">
    <property type="entry name" value="2CSK_N"/>
    <property type="match status" value="1"/>
</dbReference>
<gene>
    <name evidence="14" type="ORF">CJ301_10655</name>
</gene>
<keyword evidence="15" id="KW-1185">Reference proteome</keyword>
<evidence type="ECO:0000256" key="11">
    <source>
        <dbReference type="SAM" id="Phobius"/>
    </source>
</evidence>
<dbReference type="CDD" id="cd00082">
    <property type="entry name" value="HisKA"/>
    <property type="match status" value="1"/>
</dbReference>
<comment type="subcellular location">
    <subcellularLocation>
        <location evidence="2">Membrane</location>
    </subcellularLocation>
</comment>
<feature type="transmembrane region" description="Helical" evidence="11">
    <location>
        <begin position="13"/>
        <end position="36"/>
    </location>
</feature>
<comment type="caution">
    <text evidence="14">The sequence shown here is derived from an EMBL/GenBank/DDBJ whole genome shotgun (WGS) entry which is preliminary data.</text>
</comment>
<dbReference type="InterPro" id="IPR005467">
    <property type="entry name" value="His_kinase_dom"/>
</dbReference>
<dbReference type="InterPro" id="IPR003660">
    <property type="entry name" value="HAMP_dom"/>
</dbReference>
<dbReference type="SMART" id="SM00388">
    <property type="entry name" value="HisKA"/>
    <property type="match status" value="1"/>
</dbReference>
<accession>A0A2G1MFZ8</accession>
<keyword evidence="8 11" id="KW-1133">Transmembrane helix</keyword>
<evidence type="ECO:0000256" key="7">
    <source>
        <dbReference type="ARBA" id="ARBA00022777"/>
    </source>
</evidence>
<keyword evidence="10 11" id="KW-0472">Membrane</keyword>
<dbReference type="InterPro" id="IPR003661">
    <property type="entry name" value="HisK_dim/P_dom"/>
</dbReference>
<dbReference type="SUPFAM" id="SSF55874">
    <property type="entry name" value="ATPase domain of HSP90 chaperone/DNA topoisomerase II/histidine kinase"/>
    <property type="match status" value="1"/>
</dbReference>
<dbReference type="PRINTS" id="PR00344">
    <property type="entry name" value="BCTRLSENSOR"/>
</dbReference>
<evidence type="ECO:0000256" key="5">
    <source>
        <dbReference type="ARBA" id="ARBA00022679"/>
    </source>
</evidence>
<evidence type="ECO:0000256" key="2">
    <source>
        <dbReference type="ARBA" id="ARBA00004370"/>
    </source>
</evidence>
<proteinExistence type="predicted"/>
<evidence type="ECO:0000313" key="14">
    <source>
        <dbReference type="EMBL" id="PHP27607.1"/>
    </source>
</evidence>
<evidence type="ECO:0000256" key="3">
    <source>
        <dbReference type="ARBA" id="ARBA00012438"/>
    </source>
</evidence>
<dbReference type="Gene3D" id="1.10.287.130">
    <property type="match status" value="1"/>
</dbReference>
<evidence type="ECO:0000256" key="6">
    <source>
        <dbReference type="ARBA" id="ARBA00022692"/>
    </source>
</evidence>
<feature type="transmembrane region" description="Helical" evidence="11">
    <location>
        <begin position="163"/>
        <end position="185"/>
    </location>
</feature>
<feature type="domain" description="Histidine kinase" evidence="12">
    <location>
        <begin position="246"/>
        <end position="453"/>
    </location>
</feature>
<dbReference type="PANTHER" id="PTHR45436:SF1">
    <property type="entry name" value="SENSOR PROTEIN QSEC"/>
    <property type="match status" value="1"/>
</dbReference>
<dbReference type="InterPro" id="IPR013727">
    <property type="entry name" value="2CSK_N"/>
</dbReference>
<keyword evidence="5" id="KW-0808">Transferase</keyword>
<evidence type="ECO:0000256" key="8">
    <source>
        <dbReference type="ARBA" id="ARBA00022989"/>
    </source>
</evidence>
<dbReference type="PANTHER" id="PTHR45436">
    <property type="entry name" value="SENSOR HISTIDINE KINASE YKOH"/>
    <property type="match status" value="1"/>
</dbReference>
<evidence type="ECO:0000256" key="4">
    <source>
        <dbReference type="ARBA" id="ARBA00022553"/>
    </source>
</evidence>
<sequence length="454" mass="46928">MAETRSWSLKSRVALAVGAVLLLGGIVVLWVALAYGGQAAREAYDRLLLGAARDIAAAITIRDGAAVVDMPASAFQMLALAPEDRIRYRVTGPDGATLTGSDAAPTPPRRDGAGPVFYDGALGAEPGRYVALTRRFAERSFSGPVQVVVGQTLRARHALARDIAGGALAVLAAAGIAIGLFAWLATRSALRPLHRLGRALARRDPTDLTPITLPMPAEIAPVLGALNGFMGRLDRQASASRNLIGDAAHQLRTPVAAIRAQAQDAQEEEDPARRARLLGRIHERSVGLSRLLDRMLDRAMIIHRTDTAPRAAVDLRDVALEIYEALEDMPGGAAIRLDLPPAPVVVRGDALSLVEAGKNLAANALAHGAPPIRLGIAAEGGAARLFARDSGPGPSAAILDGMGARFAAHAPGGAGLGLAIAREVAQSHGGALRLGPGGAADGFEAALVLPRLGA</sequence>
<dbReference type="CDD" id="cd00075">
    <property type="entry name" value="HATPase"/>
    <property type="match status" value="1"/>
</dbReference>
<comment type="catalytic activity">
    <reaction evidence="1">
        <text>ATP + protein L-histidine = ADP + protein N-phospho-L-histidine.</text>
        <dbReference type="EC" id="2.7.13.3"/>
    </reaction>
</comment>
<keyword evidence="6 11" id="KW-0812">Transmembrane</keyword>
<reference evidence="14 15" key="1">
    <citation type="submission" date="2017-08" db="EMBL/GenBank/DDBJ databases">
        <title>Draft Genome Sequence of Loktanella cinnabarina Strain XM1, Isolated from Coastal Surface Water.</title>
        <authorList>
            <person name="Ma R."/>
            <person name="Wang J."/>
            <person name="Wang Q."/>
            <person name="Ma Z."/>
            <person name="Li J."/>
            <person name="Chen L."/>
        </authorList>
    </citation>
    <scope>NUCLEOTIDE SEQUENCE [LARGE SCALE GENOMIC DNA]</scope>
    <source>
        <strain evidence="14 15">XM1</strain>
    </source>
</reference>
<dbReference type="SMART" id="SM00387">
    <property type="entry name" value="HATPase_c"/>
    <property type="match status" value="1"/>
</dbReference>
<dbReference type="InterPro" id="IPR036890">
    <property type="entry name" value="HATPase_C_sf"/>
</dbReference>
<evidence type="ECO:0000259" key="13">
    <source>
        <dbReference type="PROSITE" id="PS50885"/>
    </source>
</evidence>
<dbReference type="EC" id="2.7.13.3" evidence="3"/>
<dbReference type="OrthoDB" id="913606at2"/>
<evidence type="ECO:0000259" key="12">
    <source>
        <dbReference type="PROSITE" id="PS50109"/>
    </source>
</evidence>
<dbReference type="Gene3D" id="3.30.565.10">
    <property type="entry name" value="Histidine kinase-like ATPase, C-terminal domain"/>
    <property type="match status" value="1"/>
</dbReference>
<dbReference type="InterPro" id="IPR036097">
    <property type="entry name" value="HisK_dim/P_sf"/>
</dbReference>
<organism evidence="14 15">
    <name type="scientific">Limimaricola cinnabarinus</name>
    <dbReference type="NCBI Taxonomy" id="1125964"/>
    <lineage>
        <taxon>Bacteria</taxon>
        <taxon>Pseudomonadati</taxon>
        <taxon>Pseudomonadota</taxon>
        <taxon>Alphaproteobacteria</taxon>
        <taxon>Rhodobacterales</taxon>
        <taxon>Paracoccaceae</taxon>
        <taxon>Limimaricola</taxon>
    </lineage>
</organism>
<feature type="domain" description="HAMP" evidence="13">
    <location>
        <begin position="187"/>
        <end position="238"/>
    </location>
</feature>
<protein>
    <recommendedName>
        <fullName evidence="3">histidine kinase</fullName>
        <ecNumber evidence="3">2.7.13.3</ecNumber>
    </recommendedName>
</protein>
<dbReference type="Pfam" id="PF00512">
    <property type="entry name" value="HisKA"/>
    <property type="match status" value="1"/>
</dbReference>
<dbReference type="GO" id="GO:0005886">
    <property type="term" value="C:plasma membrane"/>
    <property type="evidence" value="ECO:0007669"/>
    <property type="project" value="TreeGrafter"/>
</dbReference>
<dbReference type="RefSeq" id="WP_099277158.1">
    <property type="nucleotide sequence ID" value="NZ_KZ304959.1"/>
</dbReference>